<dbReference type="InterPro" id="IPR002731">
    <property type="entry name" value="ATPase_BadF"/>
</dbReference>
<dbReference type="GO" id="GO:0016301">
    <property type="term" value="F:kinase activity"/>
    <property type="evidence" value="ECO:0007669"/>
    <property type="project" value="UniProtKB-KW"/>
</dbReference>
<accession>A0A7W7VWJ4</accession>
<feature type="region of interest" description="Disordered" evidence="1">
    <location>
        <begin position="274"/>
        <end position="312"/>
    </location>
</feature>
<keyword evidence="3" id="KW-0418">Kinase</keyword>
<dbReference type="PANTHER" id="PTHR43190:SF3">
    <property type="entry name" value="N-ACETYL-D-GLUCOSAMINE KINASE"/>
    <property type="match status" value="1"/>
</dbReference>
<dbReference type="SUPFAM" id="SSF53067">
    <property type="entry name" value="Actin-like ATPase domain"/>
    <property type="match status" value="2"/>
</dbReference>
<protein>
    <submittedName>
        <fullName evidence="3">N-acetylglucosamine kinase-like BadF-type ATPase</fullName>
    </submittedName>
</protein>
<dbReference type="RefSeq" id="WP_184936650.1">
    <property type="nucleotide sequence ID" value="NZ_JACHJV010000001.1"/>
</dbReference>
<evidence type="ECO:0000259" key="2">
    <source>
        <dbReference type="Pfam" id="PF01869"/>
    </source>
</evidence>
<evidence type="ECO:0000256" key="1">
    <source>
        <dbReference type="SAM" id="MobiDB-lite"/>
    </source>
</evidence>
<evidence type="ECO:0000313" key="4">
    <source>
        <dbReference type="Proteomes" id="UP000540506"/>
    </source>
</evidence>
<gene>
    <name evidence="3" type="ORF">FHR34_003742</name>
</gene>
<keyword evidence="3" id="KW-0808">Transferase</keyword>
<dbReference type="AlphaFoldDB" id="A0A7W7VWJ4"/>
<organism evidence="3 4">
    <name type="scientific">Kitasatospora kifunensis</name>
    <name type="common">Streptomyces kifunensis</name>
    <dbReference type="NCBI Taxonomy" id="58351"/>
    <lineage>
        <taxon>Bacteria</taxon>
        <taxon>Bacillati</taxon>
        <taxon>Actinomycetota</taxon>
        <taxon>Actinomycetes</taxon>
        <taxon>Kitasatosporales</taxon>
        <taxon>Streptomycetaceae</taxon>
        <taxon>Kitasatospora</taxon>
    </lineage>
</organism>
<dbReference type="InterPro" id="IPR052519">
    <property type="entry name" value="Euk-type_GlcNAc_Kinase"/>
</dbReference>
<feature type="domain" description="ATPase BadF/BadG/BcrA/BcrD type" evidence="2">
    <location>
        <begin position="6"/>
        <end position="256"/>
    </location>
</feature>
<feature type="compositionally biased region" description="Low complexity" evidence="1">
    <location>
        <begin position="296"/>
        <end position="306"/>
    </location>
</feature>
<feature type="compositionally biased region" description="Low complexity" evidence="1">
    <location>
        <begin position="274"/>
        <end position="287"/>
    </location>
</feature>
<keyword evidence="4" id="KW-1185">Reference proteome</keyword>
<comment type="caution">
    <text evidence="3">The sequence shown here is derived from an EMBL/GenBank/DDBJ whole genome shotgun (WGS) entry which is preliminary data.</text>
</comment>
<dbReference type="PANTHER" id="PTHR43190">
    <property type="entry name" value="N-ACETYL-D-GLUCOSAMINE KINASE"/>
    <property type="match status" value="1"/>
</dbReference>
<dbReference type="Pfam" id="PF01869">
    <property type="entry name" value="BcrAD_BadFG"/>
    <property type="match status" value="1"/>
</dbReference>
<sequence length="312" mass="30569">MSRLFLGLDAGGSWTRAVVLDAEGAERGRALAAGANPTAQGAEGAVRRLAEAAAAALGGLDPGAVAGCAVGLAGYRALADRTAFAERCRAAFAIGTPVLLYPDAVTAFAAGTAEAAGTVLIAGTGAACSQVSERQVARFSGGLGWLLGDEGSGFWLGREALRHAHAEPNGLLGRAVLRHCAVERPEELLPWAYAGPPRRLAQLAPLVNATAAQGDPAALAVAAEGAEHLAALVRATAVGGEPLVLAGSVAGSPGPVRARLLELLADHGPISTAGDPAAAAARLAGAASPDGTGALGPDSGRSPGSGKSPGSG</sequence>
<dbReference type="EMBL" id="JACHJV010000001">
    <property type="protein sequence ID" value="MBB4924749.1"/>
    <property type="molecule type" value="Genomic_DNA"/>
</dbReference>
<dbReference type="Gene3D" id="3.30.420.40">
    <property type="match status" value="2"/>
</dbReference>
<dbReference type="InterPro" id="IPR043129">
    <property type="entry name" value="ATPase_NBD"/>
</dbReference>
<dbReference type="Proteomes" id="UP000540506">
    <property type="component" value="Unassembled WGS sequence"/>
</dbReference>
<name>A0A7W7VWJ4_KITKI</name>
<proteinExistence type="predicted"/>
<reference evidence="3 4" key="1">
    <citation type="submission" date="2020-08" db="EMBL/GenBank/DDBJ databases">
        <title>Sequencing the genomes of 1000 actinobacteria strains.</title>
        <authorList>
            <person name="Klenk H.-P."/>
        </authorList>
    </citation>
    <scope>NUCLEOTIDE SEQUENCE [LARGE SCALE GENOMIC DNA]</scope>
    <source>
        <strain evidence="3 4">DSM 41654</strain>
    </source>
</reference>
<evidence type="ECO:0000313" key="3">
    <source>
        <dbReference type="EMBL" id="MBB4924749.1"/>
    </source>
</evidence>